<accession>A0A2S0N985</accession>
<gene>
    <name evidence="2" type="ORF">C6569_05120</name>
</gene>
<name>A0A2S0N985_9HYPH</name>
<dbReference type="OrthoDB" id="9871618at2"/>
<proteinExistence type="predicted"/>
<evidence type="ECO:0000313" key="3">
    <source>
        <dbReference type="Proteomes" id="UP000237889"/>
    </source>
</evidence>
<feature type="signal peptide" evidence="1">
    <location>
        <begin position="1"/>
        <end position="18"/>
    </location>
</feature>
<dbReference type="KEGG" id="phr:C6569_05120"/>
<evidence type="ECO:0000313" key="2">
    <source>
        <dbReference type="EMBL" id="AVO44493.1"/>
    </source>
</evidence>
<reference evidence="2 3" key="1">
    <citation type="submission" date="2018-03" db="EMBL/GenBank/DDBJ databases">
        <title>Genome sequencing of Phreatobacter sp.</title>
        <authorList>
            <person name="Kim S.-J."/>
            <person name="Heo J."/>
            <person name="Kwon S.-W."/>
        </authorList>
    </citation>
    <scope>NUCLEOTIDE SEQUENCE [LARGE SCALE GENOMIC DNA]</scope>
    <source>
        <strain evidence="2 3">S-12</strain>
    </source>
</reference>
<keyword evidence="3" id="KW-1185">Reference proteome</keyword>
<dbReference type="EMBL" id="CP027668">
    <property type="protein sequence ID" value="AVO44493.1"/>
    <property type="molecule type" value="Genomic_DNA"/>
</dbReference>
<sequence length="95" mass="10094">MLKLSMVTLVVAAGFAAAAPGSAEASHRRLGMHGWCRADAARMMGVSRRAVLLDRHVVRTGGGRYEIRGLASHGRYGSRAFTCQFNAHGVLQGAV</sequence>
<evidence type="ECO:0008006" key="4">
    <source>
        <dbReference type="Google" id="ProtNLM"/>
    </source>
</evidence>
<dbReference type="AlphaFoldDB" id="A0A2S0N985"/>
<evidence type="ECO:0000256" key="1">
    <source>
        <dbReference type="SAM" id="SignalP"/>
    </source>
</evidence>
<dbReference type="RefSeq" id="WP_106747823.1">
    <property type="nucleotide sequence ID" value="NZ_CP027668.1"/>
</dbReference>
<feature type="chain" id="PRO_5015546209" description="PepSY domain-containing protein" evidence="1">
    <location>
        <begin position="19"/>
        <end position="95"/>
    </location>
</feature>
<keyword evidence="1" id="KW-0732">Signal</keyword>
<organism evidence="2 3">
    <name type="scientific">Phreatobacter cathodiphilus</name>
    <dbReference type="NCBI Taxonomy" id="1868589"/>
    <lineage>
        <taxon>Bacteria</taxon>
        <taxon>Pseudomonadati</taxon>
        <taxon>Pseudomonadota</taxon>
        <taxon>Alphaproteobacteria</taxon>
        <taxon>Hyphomicrobiales</taxon>
        <taxon>Phreatobacteraceae</taxon>
        <taxon>Phreatobacter</taxon>
    </lineage>
</organism>
<protein>
    <recommendedName>
        <fullName evidence="4">PepSY domain-containing protein</fullName>
    </recommendedName>
</protein>
<dbReference type="Proteomes" id="UP000237889">
    <property type="component" value="Chromosome"/>
</dbReference>